<dbReference type="GO" id="GO:0004830">
    <property type="term" value="F:tryptophan-tRNA ligase activity"/>
    <property type="evidence" value="ECO:0007669"/>
    <property type="project" value="UniProtKB-UniRule"/>
</dbReference>
<dbReference type="GO" id="GO:0006436">
    <property type="term" value="P:tryptophanyl-tRNA aminoacylation"/>
    <property type="evidence" value="ECO:0007669"/>
    <property type="project" value="UniProtKB-UniRule"/>
</dbReference>
<dbReference type="PANTHER" id="PTHR43766:SF1">
    <property type="entry name" value="TRYPTOPHAN--TRNA LIGASE, MITOCHONDRIAL"/>
    <property type="match status" value="1"/>
</dbReference>
<dbReference type="PANTHER" id="PTHR43766">
    <property type="entry name" value="TRYPTOPHAN--TRNA LIGASE, MITOCHONDRIAL"/>
    <property type="match status" value="1"/>
</dbReference>
<name>A0A4Q0AJR0_9BACT</name>
<evidence type="ECO:0000313" key="10">
    <source>
        <dbReference type="EMBL" id="RWZ79583.1"/>
    </source>
</evidence>
<dbReference type="SUPFAM" id="SSF52374">
    <property type="entry name" value="Nucleotidylyl transferase"/>
    <property type="match status" value="1"/>
</dbReference>
<evidence type="ECO:0000256" key="3">
    <source>
        <dbReference type="ARBA" id="ARBA00022598"/>
    </source>
</evidence>
<dbReference type="InterPro" id="IPR050203">
    <property type="entry name" value="Trp-tRNA_synthetase"/>
</dbReference>
<dbReference type="InterPro" id="IPR014729">
    <property type="entry name" value="Rossmann-like_a/b/a_fold"/>
</dbReference>
<proteinExistence type="inferred from homology"/>
<dbReference type="AlphaFoldDB" id="A0A4Q0AJR0"/>
<dbReference type="GO" id="GO:0005829">
    <property type="term" value="C:cytosol"/>
    <property type="evidence" value="ECO:0007669"/>
    <property type="project" value="TreeGrafter"/>
</dbReference>
<evidence type="ECO:0000256" key="9">
    <source>
        <dbReference type="RuleBase" id="RU363036"/>
    </source>
</evidence>
<evidence type="ECO:0000256" key="8">
    <source>
        <dbReference type="NCBIfam" id="TIGR00233"/>
    </source>
</evidence>
<dbReference type="PRINTS" id="PR01039">
    <property type="entry name" value="TRNASYNTHTRP"/>
</dbReference>
<evidence type="ECO:0000313" key="11">
    <source>
        <dbReference type="Proteomes" id="UP000289269"/>
    </source>
</evidence>
<protein>
    <recommendedName>
        <fullName evidence="2 8">Tryptophan--tRNA ligase</fullName>
        <ecNumber evidence="2 8">6.1.1.2</ecNumber>
    </recommendedName>
</protein>
<evidence type="ECO:0000256" key="4">
    <source>
        <dbReference type="ARBA" id="ARBA00022741"/>
    </source>
</evidence>
<dbReference type="Pfam" id="PF00579">
    <property type="entry name" value="tRNA-synt_1b"/>
    <property type="match status" value="1"/>
</dbReference>
<keyword evidence="5 9" id="KW-0067">ATP-binding</keyword>
<evidence type="ECO:0000256" key="5">
    <source>
        <dbReference type="ARBA" id="ARBA00022840"/>
    </source>
</evidence>
<organism evidence="10 11">
    <name type="scientific">Candidatus Chaera renei</name>
    <dbReference type="NCBI Taxonomy" id="2506947"/>
    <lineage>
        <taxon>Bacteria</taxon>
        <taxon>Candidatus Saccharimonadota</taxon>
        <taxon>Candidatus Saccharimonadia</taxon>
        <taxon>Candidatus Saccharimonadales</taxon>
        <taxon>Candidatus Saccharimonadaceae</taxon>
        <taxon>Candidatus Chaera</taxon>
    </lineage>
</organism>
<evidence type="ECO:0000256" key="6">
    <source>
        <dbReference type="ARBA" id="ARBA00022917"/>
    </source>
</evidence>
<keyword evidence="7 9" id="KW-0030">Aminoacyl-tRNA synthetase</keyword>
<comment type="caution">
    <text evidence="10">The sequence shown here is derived from an EMBL/GenBank/DDBJ whole genome shotgun (WGS) entry which is preliminary data.</text>
</comment>
<keyword evidence="3 9" id="KW-0436">Ligase</keyword>
<dbReference type="CDD" id="cd00806">
    <property type="entry name" value="TrpRS_core"/>
    <property type="match status" value="1"/>
</dbReference>
<dbReference type="InterPro" id="IPR002306">
    <property type="entry name" value="Trp-tRNA-ligase"/>
</dbReference>
<dbReference type="Proteomes" id="UP000289269">
    <property type="component" value="Unassembled WGS sequence"/>
</dbReference>
<dbReference type="Gene3D" id="3.40.50.620">
    <property type="entry name" value="HUPs"/>
    <property type="match status" value="1"/>
</dbReference>
<dbReference type="Gene3D" id="1.10.240.10">
    <property type="entry name" value="Tyrosyl-Transfer RNA Synthetase"/>
    <property type="match status" value="1"/>
</dbReference>
<keyword evidence="6 9" id="KW-0648">Protein biosynthesis</keyword>
<sequence>MFTMTKEVILTGVRSNDQPTLGNYLGAFLPMVELQRKFAGAYQVNMFVPDLHSLTTPVDHGGLYANTVMSLKYYAAAGLDWRNQDTFIYRQSFIPAHSELAWILDCFTYFGEMRRMTQFKEKAGDGEENVSVGLLNYPVLMAADILLYGARWVPVGDDQRQHLEIARNIALRMNRKFGDELFTVPETWSKQLAFAGRTEGVRIRSLSSPDKKMSKSVQDPRGTILLSDHPDTAAKKVLGATTDSLGRISFDWQRQPGVTNLLQILALLQGKPQGEINADWLDKPSYGELKQAVAKALSEFLEDFQAKLRGVDEAALLDGLKTSEKAMNQIAGGTLLRVQTAVGLRPRR</sequence>
<comment type="similarity">
    <text evidence="1 9">Belongs to the class-I aminoacyl-tRNA synthetase family.</text>
</comment>
<dbReference type="GO" id="GO:0005524">
    <property type="term" value="F:ATP binding"/>
    <property type="evidence" value="ECO:0007669"/>
    <property type="project" value="UniProtKB-KW"/>
</dbReference>
<evidence type="ECO:0000256" key="2">
    <source>
        <dbReference type="ARBA" id="ARBA00013161"/>
    </source>
</evidence>
<dbReference type="EC" id="6.1.1.2" evidence="2 8"/>
<keyword evidence="4 9" id="KW-0547">Nucleotide-binding</keyword>
<reference evidence="10" key="1">
    <citation type="submission" date="2019-01" db="EMBL/GenBank/DDBJ databases">
        <title>Genomic signatures and co-occurrence patterns of the ultra-small Saccharimodia (Patescibacteria phylum) suggest a symbiotic lifestyle.</title>
        <authorList>
            <person name="Lemos L."/>
            <person name="Medeiros J."/>
            <person name="Andreote F."/>
            <person name="Fernandes G."/>
            <person name="Varani A."/>
            <person name="Oliveira G."/>
            <person name="Pylro V."/>
        </authorList>
    </citation>
    <scope>NUCLEOTIDE SEQUENCE [LARGE SCALE GENOMIC DNA]</scope>
    <source>
        <strain evidence="10">AMD01</strain>
    </source>
</reference>
<dbReference type="InterPro" id="IPR002305">
    <property type="entry name" value="aa-tRNA-synth_Ic"/>
</dbReference>
<evidence type="ECO:0000256" key="7">
    <source>
        <dbReference type="ARBA" id="ARBA00023146"/>
    </source>
</evidence>
<dbReference type="NCBIfam" id="TIGR00233">
    <property type="entry name" value="trpS"/>
    <property type="match status" value="1"/>
</dbReference>
<dbReference type="EMBL" id="SCKW01000007">
    <property type="protein sequence ID" value="RWZ79583.1"/>
    <property type="molecule type" value="Genomic_DNA"/>
</dbReference>
<evidence type="ECO:0000256" key="1">
    <source>
        <dbReference type="ARBA" id="ARBA00005594"/>
    </source>
</evidence>
<accession>A0A4Q0AJR0</accession>
<keyword evidence="11" id="KW-1185">Reference proteome</keyword>
<gene>
    <name evidence="10" type="primary">trpS</name>
    <name evidence="10" type="ORF">EOT04_01225</name>
</gene>